<protein>
    <submittedName>
        <fullName evidence="1">Uncharacterized protein</fullName>
    </submittedName>
</protein>
<dbReference type="RefSeq" id="WP_169817380.1">
    <property type="nucleotide sequence ID" value="NZ_MKIE01000013.1"/>
</dbReference>
<evidence type="ECO:0000313" key="2">
    <source>
        <dbReference type="Proteomes" id="UP000180254"/>
    </source>
</evidence>
<evidence type="ECO:0000313" key="1">
    <source>
        <dbReference type="EMBL" id="OHW61418.1"/>
    </source>
</evidence>
<organism evidence="1 2">
    <name type="scientific">Andreesenia angusta</name>
    <dbReference type="NCBI Taxonomy" id="39480"/>
    <lineage>
        <taxon>Bacteria</taxon>
        <taxon>Bacillati</taxon>
        <taxon>Bacillota</taxon>
        <taxon>Tissierellia</taxon>
        <taxon>Tissierellales</taxon>
        <taxon>Gottschalkiaceae</taxon>
        <taxon>Andreesenia</taxon>
    </lineage>
</organism>
<reference evidence="1 2" key="1">
    <citation type="submission" date="2016-09" db="EMBL/GenBank/DDBJ databases">
        <title>Genome sequence of Eubacterium angustum.</title>
        <authorList>
            <person name="Poehlein A."/>
            <person name="Daniel R."/>
        </authorList>
    </citation>
    <scope>NUCLEOTIDE SEQUENCE [LARGE SCALE GENOMIC DNA]</scope>
    <source>
        <strain evidence="1 2">DSM 1989</strain>
    </source>
</reference>
<keyword evidence="2" id="KW-1185">Reference proteome</keyword>
<dbReference type="STRING" id="39480.EUAN_21610"/>
<name>A0A1S1V4G6_9FIRM</name>
<dbReference type="Proteomes" id="UP000180254">
    <property type="component" value="Unassembled WGS sequence"/>
</dbReference>
<dbReference type="EMBL" id="MKIE01000013">
    <property type="protein sequence ID" value="OHW61418.1"/>
    <property type="molecule type" value="Genomic_DNA"/>
</dbReference>
<sequence>MAEFDKESESIAVSYRSYFTKGDWERTVLIPVPEYERFDREEVVKRINMMG</sequence>
<proteinExistence type="predicted"/>
<accession>A0A1S1V4G6</accession>
<dbReference type="AlphaFoldDB" id="A0A1S1V4G6"/>
<comment type="caution">
    <text evidence="1">The sequence shown here is derived from an EMBL/GenBank/DDBJ whole genome shotgun (WGS) entry which is preliminary data.</text>
</comment>
<gene>
    <name evidence="1" type="ORF">EUAN_21610</name>
</gene>